<evidence type="ECO:0000313" key="3">
    <source>
        <dbReference type="Proteomes" id="UP000095256"/>
    </source>
</evidence>
<comment type="caution">
    <text evidence="2">The sequence shown here is derived from an EMBL/GenBank/DDBJ whole genome shotgun (WGS) entry which is preliminary data.</text>
</comment>
<gene>
    <name evidence="2" type="ORF">BCR26_16290</name>
</gene>
<dbReference type="RefSeq" id="WP_069699431.1">
    <property type="nucleotide sequence ID" value="NZ_JAGGMA010000048.1"/>
</dbReference>
<dbReference type="STRING" id="762845.BCR26_16290"/>
<feature type="transmembrane region" description="Helical" evidence="1">
    <location>
        <begin position="6"/>
        <end position="30"/>
    </location>
</feature>
<name>A0A1E5KUX5_9ENTE</name>
<keyword evidence="1" id="KW-1133">Transmembrane helix</keyword>
<evidence type="ECO:0000256" key="1">
    <source>
        <dbReference type="SAM" id="Phobius"/>
    </source>
</evidence>
<reference evidence="2 3" key="1">
    <citation type="submission" date="2016-09" db="EMBL/GenBank/DDBJ databases">
        <authorList>
            <person name="Capua I."/>
            <person name="De Benedictis P."/>
            <person name="Joannis T."/>
            <person name="Lombin L.H."/>
            <person name="Cattoli G."/>
        </authorList>
    </citation>
    <scope>NUCLEOTIDE SEQUENCE [LARGE SCALE GENOMIC DNA]</scope>
    <source>
        <strain evidence="2 3">LMG 25899</strain>
    </source>
</reference>
<protein>
    <submittedName>
        <fullName evidence="2">Uncharacterized protein</fullName>
    </submittedName>
</protein>
<evidence type="ECO:0000313" key="2">
    <source>
        <dbReference type="EMBL" id="OEH81588.1"/>
    </source>
</evidence>
<keyword evidence="3" id="KW-1185">Reference proteome</keyword>
<dbReference type="Proteomes" id="UP000095256">
    <property type="component" value="Unassembled WGS sequence"/>
</dbReference>
<proteinExistence type="predicted"/>
<sequence>MTLEMIYIGGTILVVLLVLGALLALILYLYQLHKIRQLLAKKFRRKKRRRMQKKQHRILMSRKKRYLRWFVFLSVISGAGFAGTLFLSNYQGTHLTTADGSVISKAHFYLLDLENQLQQVSEQTIEKEKFESNIRILTSNIASVGLKQASKVNTTEGQAILNRYYTSLKELGINGSAQVGSFYDNPDLLQDYLTDTKKVSQNEQAVMSFYKIDKSHFKESK</sequence>
<accession>A0A1E5KUX5</accession>
<keyword evidence="1" id="KW-0812">Transmembrane</keyword>
<dbReference type="EMBL" id="MIEK01000042">
    <property type="protein sequence ID" value="OEH81588.1"/>
    <property type="molecule type" value="Genomic_DNA"/>
</dbReference>
<keyword evidence="1" id="KW-0472">Membrane</keyword>
<dbReference type="AlphaFoldDB" id="A0A1E5KUX5"/>
<feature type="transmembrane region" description="Helical" evidence="1">
    <location>
        <begin position="66"/>
        <end position="87"/>
    </location>
</feature>
<organism evidence="2 3">
    <name type="scientific">Enterococcus rivorum</name>
    <dbReference type="NCBI Taxonomy" id="762845"/>
    <lineage>
        <taxon>Bacteria</taxon>
        <taxon>Bacillati</taxon>
        <taxon>Bacillota</taxon>
        <taxon>Bacilli</taxon>
        <taxon>Lactobacillales</taxon>
        <taxon>Enterococcaceae</taxon>
        <taxon>Enterococcus</taxon>
    </lineage>
</organism>